<organism evidence="1 2">
    <name type="scientific">Pistacia integerrima</name>
    <dbReference type="NCBI Taxonomy" id="434235"/>
    <lineage>
        <taxon>Eukaryota</taxon>
        <taxon>Viridiplantae</taxon>
        <taxon>Streptophyta</taxon>
        <taxon>Embryophyta</taxon>
        <taxon>Tracheophyta</taxon>
        <taxon>Spermatophyta</taxon>
        <taxon>Magnoliopsida</taxon>
        <taxon>eudicotyledons</taxon>
        <taxon>Gunneridae</taxon>
        <taxon>Pentapetalae</taxon>
        <taxon>rosids</taxon>
        <taxon>malvids</taxon>
        <taxon>Sapindales</taxon>
        <taxon>Anacardiaceae</taxon>
        <taxon>Pistacia</taxon>
    </lineage>
</organism>
<comment type="caution">
    <text evidence="1">The sequence shown here is derived from an EMBL/GenBank/DDBJ whole genome shotgun (WGS) entry which is preliminary data.</text>
</comment>
<gene>
    <name evidence="1" type="ORF">Pint_21299</name>
</gene>
<name>A0ACC0XDS6_9ROSI</name>
<accession>A0ACC0XDS6</accession>
<reference evidence="2" key="1">
    <citation type="journal article" date="2023" name="G3 (Bethesda)">
        <title>Genome assembly and association tests identify interacting loci associated with vigor, precocity, and sex in interspecific pistachio rootstocks.</title>
        <authorList>
            <person name="Palmer W."/>
            <person name="Jacygrad E."/>
            <person name="Sagayaradj S."/>
            <person name="Cavanaugh K."/>
            <person name="Han R."/>
            <person name="Bertier L."/>
            <person name="Beede B."/>
            <person name="Kafkas S."/>
            <person name="Golino D."/>
            <person name="Preece J."/>
            <person name="Michelmore R."/>
        </authorList>
    </citation>
    <scope>NUCLEOTIDE SEQUENCE [LARGE SCALE GENOMIC DNA]</scope>
</reference>
<proteinExistence type="predicted"/>
<protein>
    <submittedName>
        <fullName evidence="1">Uncharacterized protein</fullName>
    </submittedName>
</protein>
<dbReference type="EMBL" id="CM047748">
    <property type="protein sequence ID" value="KAJ0014726.1"/>
    <property type="molecule type" value="Genomic_DNA"/>
</dbReference>
<dbReference type="Proteomes" id="UP001163603">
    <property type="component" value="Chromosome 13"/>
</dbReference>
<keyword evidence="2" id="KW-1185">Reference proteome</keyword>
<sequence>MLDLWEHYLLNILVIVLMWFIFYNSSRYVTEFFKR</sequence>
<evidence type="ECO:0000313" key="1">
    <source>
        <dbReference type="EMBL" id="KAJ0014726.1"/>
    </source>
</evidence>
<evidence type="ECO:0000313" key="2">
    <source>
        <dbReference type="Proteomes" id="UP001163603"/>
    </source>
</evidence>